<keyword evidence="2" id="KW-1185">Reference proteome</keyword>
<dbReference type="AlphaFoldDB" id="A0A6N8FJ42"/>
<proteinExistence type="predicted"/>
<dbReference type="PANTHER" id="PTHR30217:SF12">
    <property type="entry name" value="U32 FAMILY PEPTIDASE"/>
    <property type="match status" value="1"/>
</dbReference>
<sequence>MIEIIATAESVKQAKALVMAGVDTLYIGNEEFGLRLPTSFSHAEIKEITTFAHQHNRRVYVAVNGIMHNDQITGIVPYLEFLQKARVDAITIGDPGVIHLLKKNHIDLPYIYDGQTLVTSAKHINFWKKRGAQGAVLARELTYEELKEIAKQVTVPVEVLVYGATCIHHSKRPLVENYYNFVEGNKPINKDIYVSEPKKPETHYSIYEDANGTHVFATDDINLMPHLGKLVEIGLRQWKLDGIFTRGDNFVEIASLFVEAKQGFQAGTWSQELQNKLNEQLLSYHPKERTLNEGFFLKDPNEVQ</sequence>
<name>A0A6N8FJ42_9BACI</name>
<comment type="caution">
    <text evidence="1">The sequence shown here is derived from an EMBL/GenBank/DDBJ whole genome shotgun (WGS) entry which is preliminary data.</text>
</comment>
<dbReference type="PANTHER" id="PTHR30217">
    <property type="entry name" value="PEPTIDASE U32 FAMILY"/>
    <property type="match status" value="1"/>
</dbReference>
<dbReference type="Proteomes" id="UP000469125">
    <property type="component" value="Unassembled WGS sequence"/>
</dbReference>
<reference evidence="1 2" key="1">
    <citation type="submission" date="2019-11" db="EMBL/GenBank/DDBJ databases">
        <authorList>
            <person name="Li X."/>
        </authorList>
    </citation>
    <scope>NUCLEOTIDE SEQUENCE [LARGE SCALE GENOMIC DNA]</scope>
    <source>
        <strain evidence="1 2">L9</strain>
    </source>
</reference>
<dbReference type="InterPro" id="IPR001539">
    <property type="entry name" value="Peptidase_U32"/>
</dbReference>
<accession>A0A6N8FJ42</accession>
<dbReference type="Pfam" id="PF01136">
    <property type="entry name" value="Peptidase_U32"/>
    <property type="match status" value="1"/>
</dbReference>
<evidence type="ECO:0000313" key="2">
    <source>
        <dbReference type="Proteomes" id="UP000469125"/>
    </source>
</evidence>
<evidence type="ECO:0000313" key="1">
    <source>
        <dbReference type="EMBL" id="MUK88304.1"/>
    </source>
</evidence>
<dbReference type="InterPro" id="IPR051454">
    <property type="entry name" value="RNA/ubiquinone_mod_enzymes"/>
</dbReference>
<protein>
    <submittedName>
        <fullName evidence="1">U32 family peptidase</fullName>
    </submittedName>
</protein>
<dbReference type="EMBL" id="WOCA01000004">
    <property type="protein sequence ID" value="MUK88304.1"/>
    <property type="molecule type" value="Genomic_DNA"/>
</dbReference>
<gene>
    <name evidence="1" type="ORF">GMD78_07870</name>
</gene>
<organism evidence="1 2">
    <name type="scientific">Ornithinibacillus caprae</name>
    <dbReference type="NCBI Taxonomy" id="2678566"/>
    <lineage>
        <taxon>Bacteria</taxon>
        <taxon>Bacillati</taxon>
        <taxon>Bacillota</taxon>
        <taxon>Bacilli</taxon>
        <taxon>Bacillales</taxon>
        <taxon>Bacillaceae</taxon>
        <taxon>Ornithinibacillus</taxon>
    </lineage>
</organism>